<feature type="transmembrane region" description="Helical" evidence="2">
    <location>
        <begin position="216"/>
        <end position="237"/>
    </location>
</feature>
<dbReference type="OrthoDB" id="5179179at2"/>
<dbReference type="PROSITE" id="PS50883">
    <property type="entry name" value="EAL"/>
    <property type="match status" value="1"/>
</dbReference>
<dbReference type="PANTHER" id="PTHR44757">
    <property type="entry name" value="DIGUANYLATE CYCLASE DGCP"/>
    <property type="match status" value="1"/>
</dbReference>
<evidence type="ECO:0000259" key="4">
    <source>
        <dbReference type="PROSITE" id="PS50887"/>
    </source>
</evidence>
<feature type="region of interest" description="Disordered" evidence="1">
    <location>
        <begin position="748"/>
        <end position="770"/>
    </location>
</feature>
<dbReference type="NCBIfam" id="TIGR00254">
    <property type="entry name" value="GGDEF"/>
    <property type="match status" value="1"/>
</dbReference>
<dbReference type="InterPro" id="IPR001633">
    <property type="entry name" value="EAL_dom"/>
</dbReference>
<feature type="transmembrane region" description="Helical" evidence="2">
    <location>
        <begin position="249"/>
        <end position="270"/>
    </location>
</feature>
<sequence>MVPVALRPHERLGLLVVVAAGALAALVTVVAAAAWPVVLGAVTLLALVAVVVGTAVRRPADRPGWVALAVVLGAWCTSSALGLLDDRGGTPALVAAAAGQGVGVVLLLRALLTGRPTARRRRGAGGVVDLAILLVVAALVAAQLVVAMRDGGRLTGAGAMTTAALDVLLLALLLRFAVSRAGLTPASAVLALGAGLALVHHLVGVVAAPAGGGGAGLQAVAAAALALLGGAALMPSMGTALRPRGHRRAASLQLLGLAPLVAVSPVLWSVQERADRAGDGLPTEAFVLVGALIALLGVVRGVLALRASERAADHDPLTDLRNRRGLEAAFDLRAASPDGLLLCLVDLDDFKQVNDTYGHEVGDELLRGVAAALLRAAGPEAVVARLGGDEFVVLLPGGHEQGRADEAVTDAPVRRHAGTPARLLAALQEPLRAAGHELRTRASVGVVHVVAPTTLHQAMTRADIAMYRAKAAGKDGVVDYRPRMRAEVQRRQRLAEDLRLLLEGASPARVGQLVVHHQPLVQLSTGQVVGSEALVRWHHPYLGLLPPLDFLDIAHEHALEPAMDALVLDTALRQVGRWLADGLAAVPVSVNVTPASLLGGGLDARVRRALAEHAVPASLLRLEITEHEQVPASPEVVSVLEVLEAAGVRVSLDDFGAGYTSLGYLQRFPVSLLKLDRSLVVAAREDAGELLAGIAAMAAALRLDVLAEGVETVEQRDHLVGLGIRYGQGHLFAPALAVADMEALLPRAGAPGPPAQRSGPGAADRAGAVR</sequence>
<dbReference type="InterPro" id="IPR052155">
    <property type="entry name" value="Biofilm_reg_signaling"/>
</dbReference>
<feature type="compositionally biased region" description="Low complexity" evidence="1">
    <location>
        <begin position="748"/>
        <end position="763"/>
    </location>
</feature>
<name>A0A3N1HQD1_9ACTN</name>
<feature type="domain" description="GGDEF" evidence="4">
    <location>
        <begin position="338"/>
        <end position="482"/>
    </location>
</feature>
<reference evidence="5 6" key="1">
    <citation type="journal article" date="2015" name="Stand. Genomic Sci.">
        <title>Genomic Encyclopedia of Bacterial and Archaeal Type Strains, Phase III: the genomes of soil and plant-associated and newly described type strains.</title>
        <authorList>
            <person name="Whitman W.B."/>
            <person name="Woyke T."/>
            <person name="Klenk H.P."/>
            <person name="Zhou Y."/>
            <person name="Lilburn T.G."/>
            <person name="Beck B.J."/>
            <person name="De Vos P."/>
            <person name="Vandamme P."/>
            <person name="Eisen J.A."/>
            <person name="Garrity G."/>
            <person name="Hugenholtz P."/>
            <person name="Kyrpides N.C."/>
        </authorList>
    </citation>
    <scope>NUCLEOTIDE SEQUENCE [LARGE SCALE GENOMIC DNA]</scope>
    <source>
        <strain evidence="5 6">CECT 7306</strain>
    </source>
</reference>
<keyword evidence="2" id="KW-0472">Membrane</keyword>
<organism evidence="5 6">
    <name type="scientific">Pseudokineococcus lusitanus</name>
    <dbReference type="NCBI Taxonomy" id="763993"/>
    <lineage>
        <taxon>Bacteria</taxon>
        <taxon>Bacillati</taxon>
        <taxon>Actinomycetota</taxon>
        <taxon>Actinomycetes</taxon>
        <taxon>Kineosporiales</taxon>
        <taxon>Kineosporiaceae</taxon>
        <taxon>Pseudokineococcus</taxon>
    </lineage>
</organism>
<dbReference type="CDD" id="cd01948">
    <property type="entry name" value="EAL"/>
    <property type="match status" value="1"/>
</dbReference>
<dbReference type="InterPro" id="IPR043128">
    <property type="entry name" value="Rev_trsase/Diguanyl_cyclase"/>
</dbReference>
<dbReference type="Pfam" id="PF00990">
    <property type="entry name" value="GGDEF"/>
    <property type="match status" value="1"/>
</dbReference>
<dbReference type="AlphaFoldDB" id="A0A3N1HQD1"/>
<feature type="transmembrane region" description="Helical" evidence="2">
    <location>
        <begin position="154"/>
        <end position="174"/>
    </location>
</feature>
<dbReference type="SUPFAM" id="SSF55073">
    <property type="entry name" value="Nucleotide cyclase"/>
    <property type="match status" value="1"/>
</dbReference>
<keyword evidence="6" id="KW-1185">Reference proteome</keyword>
<dbReference type="Gene3D" id="3.30.70.270">
    <property type="match status" value="1"/>
</dbReference>
<keyword evidence="2" id="KW-1133">Transmembrane helix</keyword>
<comment type="caution">
    <text evidence="5">The sequence shown here is derived from an EMBL/GenBank/DDBJ whole genome shotgun (WGS) entry which is preliminary data.</text>
</comment>
<accession>A0A3N1HQD1</accession>
<dbReference type="InterPro" id="IPR000160">
    <property type="entry name" value="GGDEF_dom"/>
</dbReference>
<evidence type="ECO:0000313" key="5">
    <source>
        <dbReference type="EMBL" id="ROP44639.1"/>
    </source>
</evidence>
<feature type="domain" description="EAL" evidence="3">
    <location>
        <begin position="491"/>
        <end position="749"/>
    </location>
</feature>
<dbReference type="PROSITE" id="PS50887">
    <property type="entry name" value="GGDEF"/>
    <property type="match status" value="1"/>
</dbReference>
<dbReference type="Proteomes" id="UP000276232">
    <property type="component" value="Unassembled WGS sequence"/>
</dbReference>
<dbReference type="Pfam" id="PF00563">
    <property type="entry name" value="EAL"/>
    <property type="match status" value="1"/>
</dbReference>
<dbReference type="InterPro" id="IPR029787">
    <property type="entry name" value="Nucleotide_cyclase"/>
</dbReference>
<dbReference type="SMART" id="SM00267">
    <property type="entry name" value="GGDEF"/>
    <property type="match status" value="1"/>
</dbReference>
<evidence type="ECO:0000259" key="3">
    <source>
        <dbReference type="PROSITE" id="PS50883"/>
    </source>
</evidence>
<feature type="transmembrane region" description="Helical" evidence="2">
    <location>
        <begin position="90"/>
        <end position="112"/>
    </location>
</feature>
<protein>
    <submittedName>
        <fullName evidence="5">Diguanylate cyclase (GGDEF)-like protein</fullName>
    </submittedName>
</protein>
<dbReference type="InterPro" id="IPR035919">
    <property type="entry name" value="EAL_sf"/>
</dbReference>
<dbReference type="Gene3D" id="3.20.20.450">
    <property type="entry name" value="EAL domain"/>
    <property type="match status" value="1"/>
</dbReference>
<dbReference type="RefSeq" id="WP_123378899.1">
    <property type="nucleotide sequence ID" value="NZ_RJKN01000002.1"/>
</dbReference>
<dbReference type="CDD" id="cd01949">
    <property type="entry name" value="GGDEF"/>
    <property type="match status" value="1"/>
</dbReference>
<feature type="transmembrane region" description="Helical" evidence="2">
    <location>
        <begin position="186"/>
        <end position="210"/>
    </location>
</feature>
<feature type="transmembrane region" description="Helical" evidence="2">
    <location>
        <begin position="37"/>
        <end position="56"/>
    </location>
</feature>
<feature type="transmembrane region" description="Helical" evidence="2">
    <location>
        <begin position="12"/>
        <end position="31"/>
    </location>
</feature>
<feature type="transmembrane region" description="Helical" evidence="2">
    <location>
        <begin position="124"/>
        <end position="148"/>
    </location>
</feature>
<proteinExistence type="predicted"/>
<evidence type="ECO:0000313" key="6">
    <source>
        <dbReference type="Proteomes" id="UP000276232"/>
    </source>
</evidence>
<feature type="transmembrane region" description="Helical" evidence="2">
    <location>
        <begin position="65"/>
        <end position="84"/>
    </location>
</feature>
<dbReference type="EMBL" id="RJKN01000002">
    <property type="protein sequence ID" value="ROP44639.1"/>
    <property type="molecule type" value="Genomic_DNA"/>
</dbReference>
<dbReference type="SMART" id="SM00052">
    <property type="entry name" value="EAL"/>
    <property type="match status" value="1"/>
</dbReference>
<evidence type="ECO:0000256" key="1">
    <source>
        <dbReference type="SAM" id="MobiDB-lite"/>
    </source>
</evidence>
<dbReference type="SUPFAM" id="SSF141868">
    <property type="entry name" value="EAL domain-like"/>
    <property type="match status" value="1"/>
</dbReference>
<dbReference type="InParanoid" id="A0A3N1HQD1"/>
<keyword evidence="2" id="KW-0812">Transmembrane</keyword>
<evidence type="ECO:0000256" key="2">
    <source>
        <dbReference type="SAM" id="Phobius"/>
    </source>
</evidence>
<feature type="transmembrane region" description="Helical" evidence="2">
    <location>
        <begin position="285"/>
        <end position="305"/>
    </location>
</feature>
<gene>
    <name evidence="5" type="ORF">EDC03_0765</name>
</gene>
<dbReference type="PANTHER" id="PTHR44757:SF2">
    <property type="entry name" value="BIOFILM ARCHITECTURE MAINTENANCE PROTEIN MBAA"/>
    <property type="match status" value="1"/>
</dbReference>